<dbReference type="PROSITE" id="PS50011">
    <property type="entry name" value="PROTEIN_KINASE_DOM"/>
    <property type="match status" value="1"/>
</dbReference>
<dbReference type="GO" id="GO:0004842">
    <property type="term" value="F:ubiquitin-protein transferase activity"/>
    <property type="evidence" value="ECO:0007669"/>
    <property type="project" value="InterPro"/>
</dbReference>
<proteinExistence type="predicted"/>
<dbReference type="GO" id="GO:0043235">
    <property type="term" value="C:receptor complex"/>
    <property type="evidence" value="ECO:0007669"/>
    <property type="project" value="TreeGrafter"/>
</dbReference>
<dbReference type="Pfam" id="PF04564">
    <property type="entry name" value="U-box"/>
    <property type="match status" value="1"/>
</dbReference>
<dbReference type="InterPro" id="IPR001258">
    <property type="entry name" value="NHL_repeat"/>
</dbReference>
<dbReference type="GO" id="GO:0016567">
    <property type="term" value="P:protein ubiquitination"/>
    <property type="evidence" value="ECO:0007669"/>
    <property type="project" value="InterPro"/>
</dbReference>
<dbReference type="Gene3D" id="1.20.1070.10">
    <property type="entry name" value="Rhodopsin 7-helix transmembrane proteins"/>
    <property type="match status" value="1"/>
</dbReference>
<evidence type="ECO:0000313" key="12">
    <source>
        <dbReference type="Proteomes" id="UP000663881"/>
    </source>
</evidence>
<dbReference type="GO" id="GO:0005524">
    <property type="term" value="F:ATP binding"/>
    <property type="evidence" value="ECO:0007669"/>
    <property type="project" value="InterPro"/>
</dbReference>
<evidence type="ECO:0000256" key="5">
    <source>
        <dbReference type="ARBA" id="ARBA00023136"/>
    </source>
</evidence>
<evidence type="ECO:0000256" key="3">
    <source>
        <dbReference type="ARBA" id="ARBA00022737"/>
    </source>
</evidence>
<organism evidence="11 12">
    <name type="scientific">Adineta steineri</name>
    <dbReference type="NCBI Taxonomy" id="433720"/>
    <lineage>
        <taxon>Eukaryota</taxon>
        <taxon>Metazoa</taxon>
        <taxon>Spiralia</taxon>
        <taxon>Gnathifera</taxon>
        <taxon>Rotifera</taxon>
        <taxon>Eurotatoria</taxon>
        <taxon>Bdelloidea</taxon>
        <taxon>Adinetida</taxon>
        <taxon>Adinetidae</taxon>
        <taxon>Adineta</taxon>
    </lineage>
</organism>
<dbReference type="GO" id="GO:0004714">
    <property type="term" value="F:transmembrane receptor protein tyrosine kinase activity"/>
    <property type="evidence" value="ECO:0007669"/>
    <property type="project" value="TreeGrafter"/>
</dbReference>
<keyword evidence="5 7" id="KW-0472">Membrane</keyword>
<dbReference type="Gene3D" id="2.120.10.30">
    <property type="entry name" value="TolB, C-terminal domain"/>
    <property type="match status" value="1"/>
</dbReference>
<sequence>MASLTDTRTSDNSLLCPLTLELFRDPVLAQDGHTYERVAIEEWIRKTGSSPLTRQPLCMEHLYPNLVVKKIIDNFEALTRNKKYQFILDVDVKKAKGRPLFQTYGKSIFNAEWLPTNENRPKILILKINGARASKEASFYVELSRHPHIVRTFGFVGNKNMNDDIDSIMLLQECAPEGSLYELLDERETVPDEKILIEIFLQIIDAMICLADNHVVHGDLACRNILVFRFDETDPEKIVVKVTDFGLSRHSKLYLLASSVASHTTLNIIPYRYAAPEILSANATPEVYTEKSDIYSMGVLMWEAYCGGKIPWSKIERDDDVIQRVTNGDRLSQPSNCSSQYWSIIVKTWSKSPHDRPTFRELKRLLTEQYYQKGKLFKYSSLYYPHTTTQPLLPLLFNIHLNDRWTQDGITIAGHDFAELHQPHGLYVTDDQTIYVADYHNHRIMEWVFGASSGRVVARGSRAFENDDQIGYPTDVIFDKRTNSVISCGLINRGVVRWPRHDGMNGQNIISKVSCRGLAMDSEGYLYVSDYVKHEVRRWRVGETEGTIVAGANGQGNRLDQLDYPTYIFVDQNQSIYISDTFNHRVVKWLQEAKAGIVVAGGRGEGNDVTQLRNPQQVVVDQSGIVYVADCGNHRIMCWFQGADKGSVVVGGNGMGNEANQFNDPTAAYWFVVLATLDRWLLTSIHANYRQMSTIKNAQRSIIITIIFSMILFIYAPICYQIGLTNVPLQCSGNTKLCRAFVDMTYAFITISLPIVIMNIFSFKTISNIRHMKKRIRPLQQYNNKRIVTRVDMSTREWKTTDQRLLRMLFIQIILFTLFSFPIVLQRLYSTVTINNQKSTLQTTIDNFIFSFVLLLSFLANGIPFYVYTLTGGKVFRKALFNVIYCKIFHFHSVNDVHH</sequence>
<dbReference type="Pfam" id="PF00001">
    <property type="entry name" value="7tm_1"/>
    <property type="match status" value="1"/>
</dbReference>
<evidence type="ECO:0000259" key="9">
    <source>
        <dbReference type="PROSITE" id="PS50262"/>
    </source>
</evidence>
<dbReference type="SMART" id="SM00504">
    <property type="entry name" value="Ubox"/>
    <property type="match status" value="1"/>
</dbReference>
<dbReference type="InterPro" id="IPR000719">
    <property type="entry name" value="Prot_kinase_dom"/>
</dbReference>
<dbReference type="PROSITE" id="PS51125">
    <property type="entry name" value="NHL"/>
    <property type="match status" value="2"/>
</dbReference>
<dbReference type="Gene3D" id="3.30.40.10">
    <property type="entry name" value="Zinc/RING finger domain, C3HC4 (zinc finger)"/>
    <property type="match status" value="1"/>
</dbReference>
<dbReference type="Pfam" id="PF01436">
    <property type="entry name" value="NHL"/>
    <property type="match status" value="2"/>
</dbReference>
<dbReference type="InterPro" id="IPR000276">
    <property type="entry name" value="GPCR_Rhodpsn"/>
</dbReference>
<dbReference type="InterPro" id="IPR008266">
    <property type="entry name" value="Tyr_kinase_AS"/>
</dbReference>
<dbReference type="CDD" id="cd05819">
    <property type="entry name" value="NHL"/>
    <property type="match status" value="1"/>
</dbReference>
<keyword evidence="2 7" id="KW-0812">Transmembrane</keyword>
<dbReference type="CDD" id="cd16655">
    <property type="entry name" value="RING-Ubox_WDSUB1-like"/>
    <property type="match status" value="1"/>
</dbReference>
<dbReference type="Gene3D" id="1.10.510.10">
    <property type="entry name" value="Transferase(Phosphotransferase) domain 1"/>
    <property type="match status" value="1"/>
</dbReference>
<feature type="domain" description="G-protein coupled receptors family 1 profile" evidence="9">
    <location>
        <begin position="666"/>
        <end position="868"/>
    </location>
</feature>
<dbReference type="SUPFAM" id="SSF101898">
    <property type="entry name" value="NHL repeat"/>
    <property type="match status" value="1"/>
</dbReference>
<dbReference type="InterPro" id="IPR011009">
    <property type="entry name" value="Kinase-like_dom_sf"/>
</dbReference>
<evidence type="ECO:0000313" key="11">
    <source>
        <dbReference type="EMBL" id="CAF3687060.1"/>
    </source>
</evidence>
<dbReference type="Proteomes" id="UP000663881">
    <property type="component" value="Unassembled WGS sequence"/>
</dbReference>
<feature type="transmembrane region" description="Helical" evidence="7">
    <location>
        <begin position="701"/>
        <end position="724"/>
    </location>
</feature>
<evidence type="ECO:0000256" key="6">
    <source>
        <dbReference type="PROSITE-ProRule" id="PRU00504"/>
    </source>
</evidence>
<dbReference type="PANTHER" id="PTHR24416">
    <property type="entry name" value="TYROSINE-PROTEIN KINASE RECEPTOR"/>
    <property type="match status" value="1"/>
</dbReference>
<dbReference type="GO" id="GO:0004930">
    <property type="term" value="F:G protein-coupled receptor activity"/>
    <property type="evidence" value="ECO:0007669"/>
    <property type="project" value="InterPro"/>
</dbReference>
<dbReference type="GO" id="GO:0007169">
    <property type="term" value="P:cell surface receptor protein tyrosine kinase signaling pathway"/>
    <property type="evidence" value="ECO:0007669"/>
    <property type="project" value="TreeGrafter"/>
</dbReference>
<dbReference type="InterPro" id="IPR011042">
    <property type="entry name" value="6-blade_b-propeller_TolB-like"/>
</dbReference>
<accession>A0A818U5J8</accession>
<name>A0A818U5J8_9BILA</name>
<gene>
    <name evidence="11" type="ORF">OKA104_LOCUS11532</name>
</gene>
<dbReference type="InterPro" id="IPR003613">
    <property type="entry name" value="Ubox_domain"/>
</dbReference>
<protein>
    <submittedName>
        <fullName evidence="11">Uncharacterized protein</fullName>
    </submittedName>
</protein>
<feature type="transmembrane region" description="Helical" evidence="7">
    <location>
        <begin position="805"/>
        <end position="828"/>
    </location>
</feature>
<feature type="domain" description="U-box" evidence="10">
    <location>
        <begin position="9"/>
        <end position="82"/>
    </location>
</feature>
<dbReference type="InterPro" id="IPR050122">
    <property type="entry name" value="RTK"/>
</dbReference>
<dbReference type="InterPro" id="IPR017452">
    <property type="entry name" value="GPCR_Rhodpsn_7TM"/>
</dbReference>
<keyword evidence="4 7" id="KW-1133">Transmembrane helix</keyword>
<feature type="domain" description="Protein kinase" evidence="8">
    <location>
        <begin position="98"/>
        <end position="371"/>
    </location>
</feature>
<evidence type="ECO:0000259" key="8">
    <source>
        <dbReference type="PROSITE" id="PS50011"/>
    </source>
</evidence>
<dbReference type="PROSITE" id="PS00109">
    <property type="entry name" value="PROTEIN_KINASE_TYR"/>
    <property type="match status" value="1"/>
</dbReference>
<dbReference type="AlphaFoldDB" id="A0A818U5J8"/>
<evidence type="ECO:0000256" key="2">
    <source>
        <dbReference type="ARBA" id="ARBA00022692"/>
    </source>
</evidence>
<comment type="caution">
    <text evidence="11">The sequence shown here is derived from an EMBL/GenBank/DDBJ whole genome shotgun (WGS) entry which is preliminary data.</text>
</comment>
<dbReference type="SUPFAM" id="SSF56112">
    <property type="entry name" value="Protein kinase-like (PK-like)"/>
    <property type="match status" value="1"/>
</dbReference>
<dbReference type="SUPFAM" id="SSF81321">
    <property type="entry name" value="Family A G protein-coupled receptor-like"/>
    <property type="match status" value="1"/>
</dbReference>
<evidence type="ECO:0000256" key="1">
    <source>
        <dbReference type="ARBA" id="ARBA00004370"/>
    </source>
</evidence>
<dbReference type="EMBL" id="CAJOAY010000536">
    <property type="protein sequence ID" value="CAF3687060.1"/>
    <property type="molecule type" value="Genomic_DNA"/>
</dbReference>
<feature type="transmembrane region" description="Helical" evidence="7">
    <location>
        <begin position="848"/>
        <end position="868"/>
    </location>
</feature>
<feature type="transmembrane region" description="Helical" evidence="7">
    <location>
        <begin position="667"/>
        <end position="689"/>
    </location>
</feature>
<dbReference type="InterPro" id="IPR013083">
    <property type="entry name" value="Znf_RING/FYVE/PHD"/>
</dbReference>
<dbReference type="InterPro" id="IPR001245">
    <property type="entry name" value="Ser-Thr/Tyr_kinase_cat_dom"/>
</dbReference>
<feature type="transmembrane region" description="Helical" evidence="7">
    <location>
        <begin position="744"/>
        <end position="766"/>
    </location>
</feature>
<dbReference type="GO" id="GO:0005886">
    <property type="term" value="C:plasma membrane"/>
    <property type="evidence" value="ECO:0007669"/>
    <property type="project" value="TreeGrafter"/>
</dbReference>
<dbReference type="PROSITE" id="PS51698">
    <property type="entry name" value="U_BOX"/>
    <property type="match status" value="1"/>
</dbReference>
<evidence type="ECO:0000256" key="7">
    <source>
        <dbReference type="SAM" id="Phobius"/>
    </source>
</evidence>
<comment type="subcellular location">
    <subcellularLocation>
        <location evidence="1">Membrane</location>
    </subcellularLocation>
</comment>
<dbReference type="SUPFAM" id="SSF57850">
    <property type="entry name" value="RING/U-box"/>
    <property type="match status" value="1"/>
</dbReference>
<keyword evidence="3" id="KW-0677">Repeat</keyword>
<dbReference type="PANTHER" id="PTHR24416:SF611">
    <property type="entry name" value="TYROSINE-PROTEIN KINASE TRANSMEMBRANE RECEPTOR ROR"/>
    <property type="match status" value="1"/>
</dbReference>
<feature type="repeat" description="NHL" evidence="6">
    <location>
        <begin position="611"/>
        <end position="642"/>
    </location>
</feature>
<dbReference type="PROSITE" id="PS50262">
    <property type="entry name" value="G_PROTEIN_RECEP_F1_2"/>
    <property type="match status" value="1"/>
</dbReference>
<evidence type="ECO:0000256" key="4">
    <source>
        <dbReference type="ARBA" id="ARBA00022989"/>
    </source>
</evidence>
<feature type="repeat" description="NHL" evidence="6">
    <location>
        <begin position="414"/>
        <end position="452"/>
    </location>
</feature>
<reference evidence="11" key="1">
    <citation type="submission" date="2021-02" db="EMBL/GenBank/DDBJ databases">
        <authorList>
            <person name="Nowell W R."/>
        </authorList>
    </citation>
    <scope>NUCLEOTIDE SEQUENCE</scope>
</reference>
<dbReference type="Pfam" id="PF07714">
    <property type="entry name" value="PK_Tyr_Ser-Thr"/>
    <property type="match status" value="1"/>
</dbReference>
<evidence type="ECO:0000259" key="10">
    <source>
        <dbReference type="PROSITE" id="PS51698"/>
    </source>
</evidence>